<evidence type="ECO:0000259" key="4">
    <source>
        <dbReference type="Pfam" id="PF15915"/>
    </source>
</evidence>
<evidence type="ECO:0000256" key="1">
    <source>
        <dbReference type="ARBA" id="ARBA00023015"/>
    </source>
</evidence>
<dbReference type="EMBL" id="REFZ01000022">
    <property type="protein sequence ID" value="RQG96829.1"/>
    <property type="molecule type" value="Genomic_DNA"/>
</dbReference>
<evidence type="ECO:0000313" key="6">
    <source>
        <dbReference type="Proteomes" id="UP000281431"/>
    </source>
</evidence>
<dbReference type="Pfam" id="PF04967">
    <property type="entry name" value="HTH_10"/>
    <property type="match status" value="1"/>
</dbReference>
<dbReference type="InterPro" id="IPR007050">
    <property type="entry name" value="HTH_bacterioopsin"/>
</dbReference>
<feature type="domain" description="Bacterioopsin transcriptional activator GAF and HTH associated" evidence="4">
    <location>
        <begin position="24"/>
        <end position="118"/>
    </location>
</feature>
<feature type="domain" description="HTH bat-type" evidence="3">
    <location>
        <begin position="150"/>
        <end position="201"/>
    </location>
</feature>
<evidence type="ECO:0000313" key="5">
    <source>
        <dbReference type="EMBL" id="RQG96829.1"/>
    </source>
</evidence>
<gene>
    <name evidence="5" type="ORF">EA472_19890</name>
</gene>
<keyword evidence="6" id="KW-1185">Reference proteome</keyword>
<keyword evidence="1" id="KW-0805">Transcription regulation</keyword>
<keyword evidence="2" id="KW-0804">Transcription</keyword>
<evidence type="ECO:0000256" key="2">
    <source>
        <dbReference type="ARBA" id="ARBA00023163"/>
    </source>
</evidence>
<proteinExistence type="predicted"/>
<protein>
    <submittedName>
        <fullName evidence="5">Helix-turn-helix domain-containing protein</fullName>
    </submittedName>
</protein>
<dbReference type="PANTHER" id="PTHR34236">
    <property type="entry name" value="DIMETHYL SULFOXIDE REDUCTASE TRANSCRIPTIONAL ACTIVATOR"/>
    <property type="match status" value="1"/>
</dbReference>
<evidence type="ECO:0000259" key="3">
    <source>
        <dbReference type="Pfam" id="PF04967"/>
    </source>
</evidence>
<dbReference type="InterPro" id="IPR031803">
    <property type="entry name" value="BAT_GAF/HTH-assoc"/>
</dbReference>
<dbReference type="InterPro" id="IPR036388">
    <property type="entry name" value="WH-like_DNA-bd_sf"/>
</dbReference>
<dbReference type="AlphaFoldDB" id="A0A3N6PBV7"/>
<comment type="caution">
    <text evidence="5">The sequence shown here is derived from an EMBL/GenBank/DDBJ whole genome shotgun (WGS) entry which is preliminary data.</text>
</comment>
<reference evidence="5 6" key="1">
    <citation type="submission" date="2018-10" db="EMBL/GenBank/DDBJ databases">
        <title>Natrarchaeobius chitinivorans gen. nov., sp. nov., and Natrarchaeobius haloalkaliphilus sp. nov., alkaliphilic, chitin-utilizing haloarchaea from hypersaline alkaline lakes.</title>
        <authorList>
            <person name="Sorokin D.Y."/>
            <person name="Elcheninov A.G."/>
            <person name="Kostrikina N.A."/>
            <person name="Bale N.J."/>
            <person name="Sinninghe Damste J.S."/>
            <person name="Khijniak T.V."/>
            <person name="Kublanov I.V."/>
            <person name="Toshchakov S.V."/>
        </authorList>
    </citation>
    <scope>NUCLEOTIDE SEQUENCE [LARGE SCALE GENOMIC DNA]</scope>
    <source>
        <strain evidence="5 6">AArcht7</strain>
    </source>
</reference>
<dbReference type="OrthoDB" id="51502at2157"/>
<sequence>MAQATLTVTMPEQVWIQQVSTEYPEATFRVLAAVPGAESGFALVRVTGPDVPEVVSDVEAHPQITELTLVQWTDDEATIHFETTAPLLLFSSRESGMPIELPVEIRDGEATVEVAGSRERLAELAEQLEQFGLRYRIDNVTERLHESQLLSDRQLEVVAAAVEQGYYDTPRRCSLTELADHLDIAKSTCSETLHRAEEAIVKRFVEDVPGLDDQDPLVEQFATG</sequence>
<dbReference type="Proteomes" id="UP000281431">
    <property type="component" value="Unassembled WGS sequence"/>
</dbReference>
<organism evidence="5 6">
    <name type="scientific">Natrarchaeobius chitinivorans</name>
    <dbReference type="NCBI Taxonomy" id="1679083"/>
    <lineage>
        <taxon>Archaea</taxon>
        <taxon>Methanobacteriati</taxon>
        <taxon>Methanobacteriota</taxon>
        <taxon>Stenosarchaea group</taxon>
        <taxon>Halobacteria</taxon>
        <taxon>Halobacteriales</taxon>
        <taxon>Natrialbaceae</taxon>
        <taxon>Natrarchaeobius</taxon>
    </lineage>
</organism>
<accession>A0A3N6PBV7</accession>
<dbReference type="PANTHER" id="PTHR34236:SF1">
    <property type="entry name" value="DIMETHYL SULFOXIDE REDUCTASE TRANSCRIPTIONAL ACTIVATOR"/>
    <property type="match status" value="1"/>
</dbReference>
<name>A0A3N6PBV7_NATCH</name>
<dbReference type="Gene3D" id="1.10.10.10">
    <property type="entry name" value="Winged helix-like DNA-binding domain superfamily/Winged helix DNA-binding domain"/>
    <property type="match status" value="1"/>
</dbReference>
<dbReference type="Pfam" id="PF15915">
    <property type="entry name" value="BAT"/>
    <property type="match status" value="1"/>
</dbReference>